<dbReference type="InterPro" id="IPR041698">
    <property type="entry name" value="Methyltransf_25"/>
</dbReference>
<dbReference type="AlphaFoldDB" id="A0A3M9MGP0"/>
<sequence>MPEVDHDMADERRHPHVTGNGSGAITADGCPVELWAALPPGEIPALLSSALPPGCTVLDLGAGAGRLTHPLVRAGHHVTAVDESAEMLGHVHGATAVLSTIEELRLDETFDVVLLASHLVNVPDTAARQRLLATCRHHVAGDGAVILQRFTPEWTQTATGRSDLGAGITCDTSLGPGPDPGLVSAVATYIFGDRRWQQSYVTCPLSDHQLTADLHEAGLRLDRWLSDDGRWVIVVPDS</sequence>
<protein>
    <submittedName>
        <fullName evidence="3">Class I SAM-dependent methyltransferase</fullName>
    </submittedName>
</protein>
<dbReference type="InterPro" id="IPR029063">
    <property type="entry name" value="SAM-dependent_MTases_sf"/>
</dbReference>
<dbReference type="SUPFAM" id="SSF53335">
    <property type="entry name" value="S-adenosyl-L-methionine-dependent methyltransferases"/>
    <property type="match status" value="1"/>
</dbReference>
<comment type="caution">
    <text evidence="3">The sequence shown here is derived from an EMBL/GenBank/DDBJ whole genome shotgun (WGS) entry which is preliminary data.</text>
</comment>
<evidence type="ECO:0000259" key="2">
    <source>
        <dbReference type="Pfam" id="PF13649"/>
    </source>
</evidence>
<proteinExistence type="predicted"/>
<dbReference type="GO" id="GO:0032259">
    <property type="term" value="P:methylation"/>
    <property type="evidence" value="ECO:0007669"/>
    <property type="project" value="UniProtKB-KW"/>
</dbReference>
<accession>A0A3M9MGP0</accession>
<dbReference type="Pfam" id="PF13649">
    <property type="entry name" value="Methyltransf_25"/>
    <property type="match status" value="1"/>
</dbReference>
<name>A0A3M9MGP0_9MICO</name>
<organism evidence="3 4">
    <name type="scientific">Flexivirga caeni</name>
    <dbReference type="NCBI Taxonomy" id="2294115"/>
    <lineage>
        <taxon>Bacteria</taxon>
        <taxon>Bacillati</taxon>
        <taxon>Actinomycetota</taxon>
        <taxon>Actinomycetes</taxon>
        <taxon>Micrococcales</taxon>
        <taxon>Dermacoccaceae</taxon>
        <taxon>Flexivirga</taxon>
    </lineage>
</organism>
<keyword evidence="3" id="KW-0808">Transferase</keyword>
<gene>
    <name evidence="3" type="ORF">EFY87_06015</name>
</gene>
<feature type="compositionally biased region" description="Basic and acidic residues" evidence="1">
    <location>
        <begin position="1"/>
        <end position="13"/>
    </location>
</feature>
<dbReference type="CDD" id="cd02440">
    <property type="entry name" value="AdoMet_MTases"/>
    <property type="match status" value="1"/>
</dbReference>
<reference evidence="3 4" key="1">
    <citation type="submission" date="2018-11" db="EMBL/GenBank/DDBJ databases">
        <title>Draft genome of Simplicispira Flexivirga sp. BO-16.</title>
        <authorList>
            <person name="Im W.T."/>
        </authorList>
    </citation>
    <scope>NUCLEOTIDE SEQUENCE [LARGE SCALE GENOMIC DNA]</scope>
    <source>
        <strain evidence="3 4">BO-16</strain>
    </source>
</reference>
<dbReference type="Proteomes" id="UP000271678">
    <property type="component" value="Unassembled WGS sequence"/>
</dbReference>
<feature type="region of interest" description="Disordered" evidence="1">
    <location>
        <begin position="1"/>
        <end position="23"/>
    </location>
</feature>
<keyword evidence="4" id="KW-1185">Reference proteome</keyword>
<dbReference type="Gene3D" id="3.40.50.150">
    <property type="entry name" value="Vaccinia Virus protein VP39"/>
    <property type="match status" value="1"/>
</dbReference>
<evidence type="ECO:0000313" key="3">
    <source>
        <dbReference type="EMBL" id="RNI23828.1"/>
    </source>
</evidence>
<dbReference type="EMBL" id="RJJQ01000004">
    <property type="protein sequence ID" value="RNI23828.1"/>
    <property type="molecule type" value="Genomic_DNA"/>
</dbReference>
<dbReference type="GO" id="GO:0008168">
    <property type="term" value="F:methyltransferase activity"/>
    <property type="evidence" value="ECO:0007669"/>
    <property type="project" value="UniProtKB-KW"/>
</dbReference>
<evidence type="ECO:0000313" key="4">
    <source>
        <dbReference type="Proteomes" id="UP000271678"/>
    </source>
</evidence>
<evidence type="ECO:0000256" key="1">
    <source>
        <dbReference type="SAM" id="MobiDB-lite"/>
    </source>
</evidence>
<feature type="domain" description="Methyltransferase" evidence="2">
    <location>
        <begin position="57"/>
        <end position="143"/>
    </location>
</feature>
<keyword evidence="3" id="KW-0489">Methyltransferase</keyword>